<dbReference type="Pfam" id="PF00496">
    <property type="entry name" value="SBP_bac_5"/>
    <property type="match status" value="1"/>
</dbReference>
<dbReference type="CDD" id="cd08500">
    <property type="entry name" value="PBP2_NikA_DppA_OppA_like_4"/>
    <property type="match status" value="1"/>
</dbReference>
<evidence type="ECO:0000256" key="1">
    <source>
        <dbReference type="SAM" id="MobiDB-lite"/>
    </source>
</evidence>
<dbReference type="Gene3D" id="3.40.190.10">
    <property type="entry name" value="Periplasmic binding protein-like II"/>
    <property type="match status" value="1"/>
</dbReference>
<dbReference type="PANTHER" id="PTHR30290:SF62">
    <property type="entry name" value="OLIGOPEPTIDE ABC TRANSPORTER, PERIPLASMIC OLIGOPEPTIDE-BINDING PROTEIN"/>
    <property type="match status" value="1"/>
</dbReference>
<dbReference type="SUPFAM" id="SSF53850">
    <property type="entry name" value="Periplasmic binding protein-like II"/>
    <property type="match status" value="1"/>
</dbReference>
<dbReference type="AlphaFoldDB" id="A0A7K3MAX1"/>
<evidence type="ECO:0000313" key="3">
    <source>
        <dbReference type="EMBL" id="NDL59548.1"/>
    </source>
</evidence>
<gene>
    <name evidence="3" type="ORF">F7O44_20980</name>
</gene>
<dbReference type="InterPro" id="IPR000914">
    <property type="entry name" value="SBP_5_dom"/>
</dbReference>
<dbReference type="InterPro" id="IPR039424">
    <property type="entry name" value="SBP_5"/>
</dbReference>
<protein>
    <submittedName>
        <fullName evidence="3">ABC transporter substrate-binding protein</fullName>
    </submittedName>
</protein>
<sequence length="674" mass="76059">MLIMTTFPAHPPSRSRRLTNHRNRFLGLASCAALLLAACSPGTDGGTTPDEGAALPDAPDDAVTESRGEAPELAEMVDAGELPPLEERLPVEPLVVDVVDRIGVYGGTWRRAESDVAELEATERRHIGYERLFNWTPEWEGGSETTPNIATDVEVNDEGTEFIFQLREGIRWSDGEPFTADDIVFAVEDYYFHDDLTAEADPRHLDSGGPPEVEALDDYTVKFTFSQPHGLFLQGIAEWATQRLTATPRHYLEQFHPDYNDDDLDELVEESGLGSWVDNFVDKADPMRNPDLPVIYAWQVTQPFGQGTQVVFERNPYYWKVDPEGNQLPYIDRHVVNLVEDSELIKLQAMNGELDYQRTVGAPADRALIMDNAEQGGYRTVTTEPDHMNTMAIHLNQTTPDETKREIFQNKDFRIGLSHAINREEIIDLVYYGQGEPYQMSPTTELFYDEELAKQYTEYDVDLANQYLDDAGYEMDSNGRRIGPDGNPISITMDYASDVTDSWTDALELIEGYWEEVGVNLELNGISRSLHAERVRENGEHEATVWTGSGGLVPFMQTHWYFPSTLAADFGSAWGEWYMNPDNPNAEEPPEGPRRQMELYDQILSTVDPDEQVALMQELLDILKEEFYSIGVSTPPEGLGVVTNKMHNVPDHMYNSTSWPSPGPTNTIQYFIEE</sequence>
<comment type="caution">
    <text evidence="3">The sequence shown here is derived from an EMBL/GenBank/DDBJ whole genome shotgun (WGS) entry which is preliminary data.</text>
</comment>
<dbReference type="Gene3D" id="3.10.105.10">
    <property type="entry name" value="Dipeptide-binding Protein, Domain 3"/>
    <property type="match status" value="1"/>
</dbReference>
<name>A0A7K3MAX1_9ACTN</name>
<evidence type="ECO:0000313" key="4">
    <source>
        <dbReference type="Proteomes" id="UP000460435"/>
    </source>
</evidence>
<evidence type="ECO:0000259" key="2">
    <source>
        <dbReference type="Pfam" id="PF00496"/>
    </source>
</evidence>
<feature type="domain" description="Solute-binding protein family 5" evidence="2">
    <location>
        <begin position="145"/>
        <end position="551"/>
    </location>
</feature>
<dbReference type="PANTHER" id="PTHR30290">
    <property type="entry name" value="PERIPLASMIC BINDING COMPONENT OF ABC TRANSPORTER"/>
    <property type="match status" value="1"/>
</dbReference>
<dbReference type="GO" id="GO:0015833">
    <property type="term" value="P:peptide transport"/>
    <property type="evidence" value="ECO:0007669"/>
    <property type="project" value="TreeGrafter"/>
</dbReference>
<dbReference type="GO" id="GO:1904680">
    <property type="term" value="F:peptide transmembrane transporter activity"/>
    <property type="evidence" value="ECO:0007669"/>
    <property type="project" value="TreeGrafter"/>
</dbReference>
<keyword evidence="4" id="KW-1185">Reference proteome</keyword>
<organism evidence="3 4">
    <name type="scientific">Phytoactinopolyspora mesophila</name>
    <dbReference type="NCBI Taxonomy" id="2650750"/>
    <lineage>
        <taxon>Bacteria</taxon>
        <taxon>Bacillati</taxon>
        <taxon>Actinomycetota</taxon>
        <taxon>Actinomycetes</taxon>
        <taxon>Jiangellales</taxon>
        <taxon>Jiangellaceae</taxon>
        <taxon>Phytoactinopolyspora</taxon>
    </lineage>
</organism>
<accession>A0A7K3MAX1</accession>
<feature type="region of interest" description="Disordered" evidence="1">
    <location>
        <begin position="43"/>
        <end position="65"/>
    </location>
</feature>
<dbReference type="EMBL" id="WLZY01000008">
    <property type="protein sequence ID" value="NDL59548.1"/>
    <property type="molecule type" value="Genomic_DNA"/>
</dbReference>
<proteinExistence type="predicted"/>
<reference evidence="3 4" key="1">
    <citation type="submission" date="2019-11" db="EMBL/GenBank/DDBJ databases">
        <authorList>
            <person name="Li X.-J."/>
            <person name="Feng X.-M."/>
        </authorList>
    </citation>
    <scope>NUCLEOTIDE SEQUENCE [LARGE SCALE GENOMIC DNA]</scope>
    <source>
        <strain evidence="3 4">XMNu-373</strain>
    </source>
</reference>
<dbReference type="Proteomes" id="UP000460435">
    <property type="component" value="Unassembled WGS sequence"/>
</dbReference>